<name>A0A0F9PKR0_9ZZZZ</name>
<organism evidence="1">
    <name type="scientific">marine sediment metagenome</name>
    <dbReference type="NCBI Taxonomy" id="412755"/>
    <lineage>
        <taxon>unclassified sequences</taxon>
        <taxon>metagenomes</taxon>
        <taxon>ecological metagenomes</taxon>
    </lineage>
</organism>
<protein>
    <submittedName>
        <fullName evidence="1">Uncharacterized protein</fullName>
    </submittedName>
</protein>
<comment type="caution">
    <text evidence="1">The sequence shown here is derived from an EMBL/GenBank/DDBJ whole genome shotgun (WGS) entry which is preliminary data.</text>
</comment>
<dbReference type="Pfam" id="PF13479">
    <property type="entry name" value="AAA_24"/>
    <property type="match status" value="1"/>
</dbReference>
<dbReference type="EMBL" id="LAZR01005238">
    <property type="protein sequence ID" value="KKN01656.1"/>
    <property type="molecule type" value="Genomic_DNA"/>
</dbReference>
<dbReference type="AlphaFoldDB" id="A0A0F9PKR0"/>
<gene>
    <name evidence="1" type="ORF">LCGC14_1125590</name>
</gene>
<accession>A0A0F9PKR0</accession>
<reference evidence="1" key="1">
    <citation type="journal article" date="2015" name="Nature">
        <title>Complex archaea that bridge the gap between prokaryotes and eukaryotes.</title>
        <authorList>
            <person name="Spang A."/>
            <person name="Saw J.H."/>
            <person name="Jorgensen S.L."/>
            <person name="Zaremba-Niedzwiedzka K."/>
            <person name="Martijn J."/>
            <person name="Lind A.E."/>
            <person name="van Eijk R."/>
            <person name="Schleper C."/>
            <person name="Guy L."/>
            <person name="Ettema T.J."/>
        </authorList>
    </citation>
    <scope>NUCLEOTIDE SEQUENCE</scope>
</reference>
<sequence>MSNGVAVKTAPNEIPLPDKYVKLGLTDGYNPLPIEDARIYITGLSGEGKTTFVSSIPGAWVIDCEGGAGGIPGRRGKYFDLKAIARKTSRTRYDVYKEIIDNLMADGKANRRPCRRIVLDTHDAWVELMCRHLLEEKSTATKTYEDIGEYGQKGHGHSLLQGRCRRVLGDLEDVGYTWAVVGHLKYVTMPDPMDPGKEVTFIRPILSVGYSGIVKRISELQITIQSRTQKERKDRVVQGRTLKSVDEVEVTKYKLFTRSTERRATEGKRRGVPNLPATIEVPIIDGWGALKTAYEEAIKTSRKQYETTVMEK</sequence>
<proteinExistence type="predicted"/>
<evidence type="ECO:0000313" key="1">
    <source>
        <dbReference type="EMBL" id="KKN01656.1"/>
    </source>
</evidence>